<sequence>MKLDENERANTIRLMKVKDMLLKEAIEERREEDARATRTFGSSGKAPREV</sequence>
<feature type="non-terminal residue" evidence="3">
    <location>
        <position position="1"/>
    </location>
</feature>
<dbReference type="EMBL" id="JAQLWO010000028">
    <property type="protein sequence ID" value="MDB7908169.1"/>
    <property type="molecule type" value="Genomic_DNA"/>
</dbReference>
<evidence type="ECO:0000313" key="3">
    <source>
        <dbReference type="EMBL" id="MDB7934830.1"/>
    </source>
</evidence>
<dbReference type="Proteomes" id="UP001211173">
    <property type="component" value="Unassembled WGS sequence"/>
</dbReference>
<reference evidence="3" key="1">
    <citation type="submission" date="2023-01" db="EMBL/GenBank/DDBJ databases">
        <title>Human gut microbiome strain richness.</title>
        <authorList>
            <person name="Chen-Liaw A."/>
        </authorList>
    </citation>
    <scope>NUCLEOTIDE SEQUENCE</scope>
    <source>
        <strain evidence="3">1001287st1_F4_1001285I_161205</strain>
        <strain evidence="2">2225st1_A6_2225SCRN_200828</strain>
    </source>
</reference>
<dbReference type="EMBL" id="JAQLWV010000030">
    <property type="protein sequence ID" value="MDB7934830.1"/>
    <property type="molecule type" value="Genomic_DNA"/>
</dbReference>
<proteinExistence type="predicted"/>
<accession>A0AAP7XZB3</accession>
<gene>
    <name evidence="2" type="ORF">PND83_19465</name>
    <name evidence="3" type="ORF">PNE06_17240</name>
</gene>
<feature type="region of interest" description="Disordered" evidence="1">
    <location>
        <begin position="29"/>
        <end position="50"/>
    </location>
</feature>
<protein>
    <submittedName>
        <fullName evidence="3">V-type ATP synthase subunit D</fullName>
    </submittedName>
</protein>
<dbReference type="AlphaFoldDB" id="A0AAP7XZB3"/>
<evidence type="ECO:0000256" key="1">
    <source>
        <dbReference type="SAM" id="MobiDB-lite"/>
    </source>
</evidence>
<organism evidence="3 4">
    <name type="scientific">Flavonifractor plautii</name>
    <name type="common">Fusobacterium plautii</name>
    <dbReference type="NCBI Taxonomy" id="292800"/>
    <lineage>
        <taxon>Bacteria</taxon>
        <taxon>Bacillati</taxon>
        <taxon>Bacillota</taxon>
        <taxon>Clostridia</taxon>
        <taxon>Eubacteriales</taxon>
        <taxon>Oscillospiraceae</taxon>
        <taxon>Flavonifractor</taxon>
    </lineage>
</organism>
<comment type="caution">
    <text evidence="3">The sequence shown here is derived from an EMBL/GenBank/DDBJ whole genome shotgun (WGS) entry which is preliminary data.</text>
</comment>
<evidence type="ECO:0000313" key="2">
    <source>
        <dbReference type="EMBL" id="MDB7908169.1"/>
    </source>
</evidence>
<evidence type="ECO:0000313" key="4">
    <source>
        <dbReference type="Proteomes" id="UP001211173"/>
    </source>
</evidence>
<name>A0AAP7XZB3_FLAPL</name>
<dbReference type="Proteomes" id="UP001211006">
    <property type="component" value="Unassembled WGS sequence"/>
</dbReference>